<dbReference type="GeneID" id="70244138"/>
<dbReference type="EMBL" id="JAJTJA010000004">
    <property type="protein sequence ID" value="KAH8700468.1"/>
    <property type="molecule type" value="Genomic_DNA"/>
</dbReference>
<evidence type="ECO:0008006" key="3">
    <source>
        <dbReference type="Google" id="ProtNLM"/>
    </source>
</evidence>
<dbReference type="InterPro" id="IPR043502">
    <property type="entry name" value="DNA/RNA_pol_sf"/>
</dbReference>
<organism evidence="1 2">
    <name type="scientific">Talaromyces proteolyticus</name>
    <dbReference type="NCBI Taxonomy" id="1131652"/>
    <lineage>
        <taxon>Eukaryota</taxon>
        <taxon>Fungi</taxon>
        <taxon>Dikarya</taxon>
        <taxon>Ascomycota</taxon>
        <taxon>Pezizomycotina</taxon>
        <taxon>Eurotiomycetes</taxon>
        <taxon>Eurotiomycetidae</taxon>
        <taxon>Eurotiales</taxon>
        <taxon>Trichocomaceae</taxon>
        <taxon>Talaromyces</taxon>
        <taxon>Talaromyces sect. Bacilispori</taxon>
    </lineage>
</organism>
<reference evidence="1" key="1">
    <citation type="submission" date="2021-12" db="EMBL/GenBank/DDBJ databases">
        <title>Convergent genome expansion in fungi linked to evolution of root-endophyte symbiosis.</title>
        <authorList>
            <consortium name="DOE Joint Genome Institute"/>
            <person name="Ke Y.-H."/>
            <person name="Bonito G."/>
            <person name="Liao H.-L."/>
            <person name="Looney B."/>
            <person name="Rojas-Flechas A."/>
            <person name="Nash J."/>
            <person name="Hameed K."/>
            <person name="Schadt C."/>
            <person name="Martin F."/>
            <person name="Crous P.W."/>
            <person name="Miettinen O."/>
            <person name="Magnuson J.K."/>
            <person name="Labbe J."/>
            <person name="Jacobson D."/>
            <person name="Doktycz M.J."/>
            <person name="Veneault-Fourrey C."/>
            <person name="Kuo A."/>
            <person name="Mondo S."/>
            <person name="Calhoun S."/>
            <person name="Riley R."/>
            <person name="Ohm R."/>
            <person name="LaButti K."/>
            <person name="Andreopoulos B."/>
            <person name="Pangilinan J."/>
            <person name="Nolan M."/>
            <person name="Tritt A."/>
            <person name="Clum A."/>
            <person name="Lipzen A."/>
            <person name="Daum C."/>
            <person name="Barry K."/>
            <person name="Grigoriev I.V."/>
            <person name="Vilgalys R."/>
        </authorList>
    </citation>
    <scope>NUCLEOTIDE SEQUENCE</scope>
    <source>
        <strain evidence="1">PMI_201</strain>
    </source>
</reference>
<dbReference type="Gene3D" id="3.30.70.270">
    <property type="match status" value="1"/>
</dbReference>
<name>A0AAD4KT77_9EURO</name>
<accession>A0AAD4KT77</accession>
<dbReference type="InterPro" id="IPR043128">
    <property type="entry name" value="Rev_trsase/Diguanyl_cyclase"/>
</dbReference>
<dbReference type="SUPFAM" id="SSF56672">
    <property type="entry name" value="DNA/RNA polymerases"/>
    <property type="match status" value="1"/>
</dbReference>
<evidence type="ECO:0000313" key="2">
    <source>
        <dbReference type="Proteomes" id="UP001201262"/>
    </source>
</evidence>
<comment type="caution">
    <text evidence="1">The sequence shown here is derived from an EMBL/GenBank/DDBJ whole genome shotgun (WGS) entry which is preliminary data.</text>
</comment>
<protein>
    <recommendedName>
        <fullName evidence="3">Reverse transcriptase domain-containing protein</fullName>
    </recommendedName>
</protein>
<dbReference type="RefSeq" id="XP_046074174.1">
    <property type="nucleotide sequence ID" value="XM_046213851.1"/>
</dbReference>
<sequence>MKHFHNTAVYLENHSGITKPSKSKSQDYQKVCIDDIVIASGTLQEHVRHLSTILEVLEERNTYFSPVKAFIGFPSVNLLCRRVNSLDLSTPQERAATIVELSFPRKLQQLEHWLGATGWF</sequence>
<evidence type="ECO:0000313" key="1">
    <source>
        <dbReference type="EMBL" id="KAH8700468.1"/>
    </source>
</evidence>
<gene>
    <name evidence="1" type="ORF">BGW36DRAFT_357129</name>
</gene>
<keyword evidence="2" id="KW-1185">Reference proteome</keyword>
<proteinExistence type="predicted"/>
<dbReference type="Proteomes" id="UP001201262">
    <property type="component" value="Unassembled WGS sequence"/>
</dbReference>
<dbReference type="AlphaFoldDB" id="A0AAD4KT77"/>